<evidence type="ECO:0008006" key="5">
    <source>
        <dbReference type="Google" id="ProtNLM"/>
    </source>
</evidence>
<feature type="region of interest" description="Disordered" evidence="1">
    <location>
        <begin position="219"/>
        <end position="238"/>
    </location>
</feature>
<feature type="chain" id="PRO_5039895537" description="Lipocalin" evidence="2">
    <location>
        <begin position="24"/>
        <end position="418"/>
    </location>
</feature>
<dbReference type="PANTHER" id="PTHR10612:SF34">
    <property type="entry name" value="APOLIPOPROTEIN D"/>
    <property type="match status" value="1"/>
</dbReference>
<dbReference type="GO" id="GO:0006629">
    <property type="term" value="P:lipid metabolic process"/>
    <property type="evidence" value="ECO:0007669"/>
    <property type="project" value="TreeGrafter"/>
</dbReference>
<dbReference type="InterPro" id="IPR012674">
    <property type="entry name" value="Calycin"/>
</dbReference>
<dbReference type="EMBL" id="JADBJN010000002">
    <property type="protein sequence ID" value="KAG5675513.1"/>
    <property type="molecule type" value="Genomic_DNA"/>
</dbReference>
<accession>A0A9J6BZW5</accession>
<dbReference type="GO" id="GO:0000302">
    <property type="term" value="P:response to reactive oxygen species"/>
    <property type="evidence" value="ECO:0007669"/>
    <property type="project" value="TreeGrafter"/>
</dbReference>
<keyword evidence="2" id="KW-0732">Signal</keyword>
<dbReference type="AlphaFoldDB" id="A0A9J6BZW5"/>
<keyword evidence="4" id="KW-1185">Reference proteome</keyword>
<dbReference type="Proteomes" id="UP001107558">
    <property type="component" value="Chromosome 2"/>
</dbReference>
<dbReference type="Gene3D" id="2.40.128.20">
    <property type="match status" value="2"/>
</dbReference>
<reference evidence="3" key="1">
    <citation type="submission" date="2021-03" db="EMBL/GenBank/DDBJ databases">
        <title>Chromosome level genome of the anhydrobiotic midge Polypedilum vanderplanki.</title>
        <authorList>
            <person name="Yoshida Y."/>
            <person name="Kikawada T."/>
            <person name="Gusev O."/>
        </authorList>
    </citation>
    <scope>NUCLEOTIDE SEQUENCE</scope>
    <source>
        <strain evidence="3">NIAS01</strain>
        <tissue evidence="3">Whole body or cell culture</tissue>
    </source>
</reference>
<comment type="caution">
    <text evidence="3">The sequence shown here is derived from an EMBL/GenBank/DDBJ whole genome shotgun (WGS) entry which is preliminary data.</text>
</comment>
<dbReference type="GO" id="GO:0005737">
    <property type="term" value="C:cytoplasm"/>
    <property type="evidence" value="ECO:0007669"/>
    <property type="project" value="TreeGrafter"/>
</dbReference>
<dbReference type="PANTHER" id="PTHR10612">
    <property type="entry name" value="APOLIPOPROTEIN D"/>
    <property type="match status" value="1"/>
</dbReference>
<proteinExistence type="predicted"/>
<feature type="signal peptide" evidence="2">
    <location>
        <begin position="1"/>
        <end position="23"/>
    </location>
</feature>
<dbReference type="OrthoDB" id="565904at2759"/>
<evidence type="ECO:0000256" key="1">
    <source>
        <dbReference type="SAM" id="MobiDB-lite"/>
    </source>
</evidence>
<evidence type="ECO:0000313" key="3">
    <source>
        <dbReference type="EMBL" id="KAG5675513.1"/>
    </source>
</evidence>
<evidence type="ECO:0000256" key="2">
    <source>
        <dbReference type="SAM" id="SignalP"/>
    </source>
</evidence>
<name>A0A9J6BZW5_POLVA</name>
<gene>
    <name evidence="3" type="ORF">PVAND_005409</name>
</gene>
<organism evidence="3 4">
    <name type="scientific">Polypedilum vanderplanki</name>
    <name type="common">Sleeping chironomid midge</name>
    <dbReference type="NCBI Taxonomy" id="319348"/>
    <lineage>
        <taxon>Eukaryota</taxon>
        <taxon>Metazoa</taxon>
        <taxon>Ecdysozoa</taxon>
        <taxon>Arthropoda</taxon>
        <taxon>Hexapoda</taxon>
        <taxon>Insecta</taxon>
        <taxon>Pterygota</taxon>
        <taxon>Neoptera</taxon>
        <taxon>Endopterygota</taxon>
        <taxon>Diptera</taxon>
        <taxon>Nematocera</taxon>
        <taxon>Chironomoidea</taxon>
        <taxon>Chironomidae</taxon>
        <taxon>Chironominae</taxon>
        <taxon>Polypedilum</taxon>
        <taxon>Polypedilum</taxon>
    </lineage>
</organism>
<protein>
    <recommendedName>
        <fullName evidence="5">Lipocalin</fullName>
    </recommendedName>
</protein>
<evidence type="ECO:0000313" key="4">
    <source>
        <dbReference type="Proteomes" id="UP001107558"/>
    </source>
</evidence>
<sequence>MANTLKAFLFALVALAIVSKHETSPACANVTTMPGLTLMKLLNFPGLWYGIKGGRDLYLASGQCLKTTVTASLMTTNVTAYSIKLPYKMTNFIMYIDTTVQELATKVSIKSWILDTDFKTYLLIYQCGTANYTDGTKNMTISTPMLLSRTPTLPATAYAPVNTALGRNKMNMANLSTTFGTCNCFEVFNQTAVKILKMNKSFTLAIVCVLINGINSQKNRGMGGQGVQSSGATEGSALPSSKPCIELAPTENFDVNTVANGKWNLLKVYSEMDFKINQYPACIYGELSTSSGEGTLTATITDDKLLGKNMNFPISISIKSTGEISSIFKASAPAGPGGSGGTMDLNVNAKGHFLDVDGNNAFVYVCLSAMGMSIQGAVIISRNKKLDTAYASKIELAKLDSVLSKKRYEIILLQENCI</sequence>
<dbReference type="SUPFAM" id="SSF50814">
    <property type="entry name" value="Lipocalins"/>
    <property type="match status" value="2"/>
</dbReference>